<sequence length="306" mass="30979">MSSSIVSDDPSSDNPLVDGKTDATNQYDMLQSDASAAAGLALVASSLSPAALAVTVPLGAATGQFDNLGSGTELAQGTSVSTVIDAVNQVKSGDWASALASGSALASDVLGAVADPIGAVAGQLIGWMLEHVEPLRMVLHQLTGNPDMVQGYADTWTNISGRMAEQGEDYLKRVPEETGDWAGEGGDAYRASAVGTIQLCAGAAQGADAVSSAAAKMKDVVGAVRTAVRDILADLAGGLVSAAIQAATVVLAPGAVKTIITRIAKAGIDIANWITKLAVVISRLSAVIVDLLQALDELERAERAGR</sequence>
<proteinExistence type="predicted"/>
<accession>A0A318LWJ0</accession>
<feature type="compositionally biased region" description="Low complexity" evidence="1">
    <location>
        <begin position="1"/>
        <end position="13"/>
    </location>
</feature>
<dbReference type="RefSeq" id="WP_110336768.1">
    <property type="nucleotide sequence ID" value="NZ_JBHVKT010000003.1"/>
</dbReference>
<keyword evidence="3" id="KW-1185">Reference proteome</keyword>
<gene>
    <name evidence="2" type="ORF">BA062_15000</name>
</gene>
<dbReference type="OrthoDB" id="5069709at2"/>
<dbReference type="AlphaFoldDB" id="A0A318LWJ0"/>
<dbReference type="Proteomes" id="UP000247892">
    <property type="component" value="Unassembled WGS sequence"/>
</dbReference>
<protein>
    <recommendedName>
        <fullName evidence="4">ESX-1 secretion-associated protein EspA/EspE-like domain-containing protein</fullName>
    </recommendedName>
</protein>
<feature type="region of interest" description="Disordered" evidence="1">
    <location>
        <begin position="1"/>
        <end position="22"/>
    </location>
</feature>
<dbReference type="EMBL" id="MASU01000005">
    <property type="protein sequence ID" value="PXY36668.1"/>
    <property type="molecule type" value="Genomic_DNA"/>
</dbReference>
<evidence type="ECO:0000256" key="1">
    <source>
        <dbReference type="SAM" id="MobiDB-lite"/>
    </source>
</evidence>
<name>A0A318LWJ0_9PSEU</name>
<organism evidence="2 3">
    <name type="scientific">Prauserella flavalba</name>
    <dbReference type="NCBI Taxonomy" id="1477506"/>
    <lineage>
        <taxon>Bacteria</taxon>
        <taxon>Bacillati</taxon>
        <taxon>Actinomycetota</taxon>
        <taxon>Actinomycetes</taxon>
        <taxon>Pseudonocardiales</taxon>
        <taxon>Pseudonocardiaceae</taxon>
        <taxon>Prauserella</taxon>
    </lineage>
</organism>
<comment type="caution">
    <text evidence="2">The sequence shown here is derived from an EMBL/GenBank/DDBJ whole genome shotgun (WGS) entry which is preliminary data.</text>
</comment>
<evidence type="ECO:0000313" key="3">
    <source>
        <dbReference type="Proteomes" id="UP000247892"/>
    </source>
</evidence>
<evidence type="ECO:0000313" key="2">
    <source>
        <dbReference type="EMBL" id="PXY36668.1"/>
    </source>
</evidence>
<evidence type="ECO:0008006" key="4">
    <source>
        <dbReference type="Google" id="ProtNLM"/>
    </source>
</evidence>
<reference evidence="2 3" key="1">
    <citation type="submission" date="2016-07" db="EMBL/GenBank/DDBJ databases">
        <title>Draft genome sequence of Prauserella sp. YIM 121212, isolated from alkaline soil.</title>
        <authorList>
            <person name="Ruckert C."/>
            <person name="Albersmeier A."/>
            <person name="Jiang C.-L."/>
            <person name="Jiang Y."/>
            <person name="Kalinowski J."/>
            <person name="Schneider O."/>
            <person name="Winkler A."/>
            <person name="Zotchev S.B."/>
        </authorList>
    </citation>
    <scope>NUCLEOTIDE SEQUENCE [LARGE SCALE GENOMIC DNA]</scope>
    <source>
        <strain evidence="2 3">YIM 121212</strain>
    </source>
</reference>